<dbReference type="PROSITE" id="PS51831">
    <property type="entry name" value="HD"/>
    <property type="match status" value="1"/>
</dbReference>
<keyword evidence="1 7" id="KW-0808">Transferase</keyword>
<dbReference type="HAMAP" id="MF_00277">
    <property type="entry name" value="PII_uridylyl_transf"/>
    <property type="match status" value="1"/>
</dbReference>
<dbReference type="Pfam" id="PF01909">
    <property type="entry name" value="NTP_transf_2"/>
    <property type="match status" value="1"/>
</dbReference>
<comment type="caution">
    <text evidence="7">Lacks conserved residue(s) required for the propagation of feature annotation.</text>
</comment>
<dbReference type="NCBIfam" id="NF003467">
    <property type="entry name" value="PRK05092.1"/>
    <property type="match status" value="1"/>
</dbReference>
<dbReference type="EC" id="2.7.7.59" evidence="7"/>
<dbReference type="PANTHER" id="PTHR47320">
    <property type="entry name" value="BIFUNCTIONAL URIDYLYLTRANSFERASE/URIDYLYL-REMOVING ENZYME"/>
    <property type="match status" value="1"/>
</dbReference>
<comment type="catalytic activity">
    <reaction evidence="7">
        <text>[protein-PII]-uridylyl-L-tyrosine + H2O = [protein-PII]-L-tyrosine + UMP + H(+)</text>
        <dbReference type="Rhea" id="RHEA:48600"/>
        <dbReference type="Rhea" id="RHEA-COMP:12147"/>
        <dbReference type="Rhea" id="RHEA-COMP:12148"/>
        <dbReference type="ChEBI" id="CHEBI:15377"/>
        <dbReference type="ChEBI" id="CHEBI:15378"/>
        <dbReference type="ChEBI" id="CHEBI:46858"/>
        <dbReference type="ChEBI" id="CHEBI:57865"/>
        <dbReference type="ChEBI" id="CHEBI:90602"/>
    </reaction>
</comment>
<dbReference type="PROSITE" id="PS51671">
    <property type="entry name" value="ACT"/>
    <property type="match status" value="2"/>
</dbReference>
<organism evidence="10 11">
    <name type="scientific">Fulvimarina manganoxydans</name>
    <dbReference type="NCBI Taxonomy" id="937218"/>
    <lineage>
        <taxon>Bacteria</taxon>
        <taxon>Pseudomonadati</taxon>
        <taxon>Pseudomonadota</taxon>
        <taxon>Alphaproteobacteria</taxon>
        <taxon>Hyphomicrobiales</taxon>
        <taxon>Aurantimonadaceae</taxon>
        <taxon>Fulvimarina</taxon>
    </lineage>
</organism>
<evidence type="ECO:0000256" key="4">
    <source>
        <dbReference type="ARBA" id="ARBA00022801"/>
    </source>
</evidence>
<comment type="similarity">
    <text evidence="7">Belongs to the GlnD family.</text>
</comment>
<dbReference type="SUPFAM" id="SSF55021">
    <property type="entry name" value="ACT-like"/>
    <property type="match status" value="2"/>
</dbReference>
<dbReference type="InterPro" id="IPR010043">
    <property type="entry name" value="UTase/UR"/>
</dbReference>
<dbReference type="STRING" id="937218.SAMN06297251_13913"/>
<dbReference type="InterPro" id="IPR006674">
    <property type="entry name" value="HD_domain"/>
</dbReference>
<evidence type="ECO:0000256" key="2">
    <source>
        <dbReference type="ARBA" id="ARBA00022695"/>
    </source>
</evidence>
<protein>
    <recommendedName>
        <fullName evidence="7">Bifunctional uridylyltransferase/uridylyl-removing enzyme</fullName>
        <shortName evidence="7">UTase/UR</shortName>
    </recommendedName>
    <alternativeName>
        <fullName evidence="7">Bifunctional [protein-PII] modification enzyme</fullName>
    </alternativeName>
    <alternativeName>
        <fullName evidence="7">Bifunctional nitrogen sensor protein</fullName>
    </alternativeName>
    <domain>
        <recommendedName>
            <fullName evidence="7">[Protein-PII] uridylyltransferase</fullName>
            <shortName evidence="7">PII uridylyltransferase</shortName>
            <shortName evidence="7">UTase</shortName>
            <ecNumber evidence="7">2.7.7.59</ecNumber>
        </recommendedName>
    </domain>
    <domain>
        <recommendedName>
            <fullName evidence="7">[Protein-PII]-UMP uridylyl-removing enzyme</fullName>
            <shortName evidence="7">UR</shortName>
            <ecNumber evidence="7">3.1.4.-</ecNumber>
        </recommendedName>
    </domain>
</protein>
<comment type="domain">
    <text evidence="7">Has four distinct domains: an N-terminal nucleotidyltransferase (NT) domain responsible for UTase activity, a central HD domain that encodes UR activity, and two C-terminal ACT domains that seem to have a role in glutamine sensing.</text>
</comment>
<keyword evidence="6 7" id="KW-0511">Multifunctional enzyme</keyword>
<dbReference type="GO" id="GO:0006808">
    <property type="term" value="P:regulation of nitrogen utilization"/>
    <property type="evidence" value="ECO:0007669"/>
    <property type="project" value="UniProtKB-UniRule"/>
</dbReference>
<dbReference type="GO" id="GO:0008081">
    <property type="term" value="F:phosphoric diester hydrolase activity"/>
    <property type="evidence" value="ECO:0007669"/>
    <property type="project" value="UniProtKB-UniRule"/>
</dbReference>
<dbReference type="PIRSF" id="PIRSF006288">
    <property type="entry name" value="PII_uridyltransf"/>
    <property type="match status" value="1"/>
</dbReference>
<dbReference type="InterPro" id="IPR003607">
    <property type="entry name" value="HD/PDEase_dom"/>
</dbReference>
<evidence type="ECO:0000259" key="9">
    <source>
        <dbReference type="PROSITE" id="PS51831"/>
    </source>
</evidence>
<dbReference type="RefSeq" id="WP_084413089.1">
    <property type="nucleotide sequence ID" value="NZ_FWXR01000039.1"/>
</dbReference>
<accession>A0A1W2EW30</accession>
<dbReference type="Proteomes" id="UP000192656">
    <property type="component" value="Unassembled WGS sequence"/>
</dbReference>
<dbReference type="InterPro" id="IPR013546">
    <property type="entry name" value="PII_UdlTrfase/GS_AdlTrfase"/>
</dbReference>
<dbReference type="SMART" id="SM00471">
    <property type="entry name" value="HDc"/>
    <property type="match status" value="1"/>
</dbReference>
<dbReference type="Pfam" id="PF01966">
    <property type="entry name" value="HD"/>
    <property type="match status" value="1"/>
</dbReference>
<feature type="region of interest" description="Uridylyltransferase" evidence="7">
    <location>
        <begin position="1"/>
        <end position="404"/>
    </location>
</feature>
<dbReference type="SUPFAM" id="SSF81891">
    <property type="entry name" value="Poly A polymerase C-terminal region-like"/>
    <property type="match status" value="1"/>
</dbReference>
<dbReference type="InterPro" id="IPR002912">
    <property type="entry name" value="ACT_dom"/>
</dbReference>
<evidence type="ECO:0000256" key="7">
    <source>
        <dbReference type="HAMAP-Rule" id="MF_00277"/>
    </source>
</evidence>
<dbReference type="Pfam" id="PF08335">
    <property type="entry name" value="GlnD_UR_UTase"/>
    <property type="match status" value="1"/>
</dbReference>
<dbReference type="CDD" id="cd00077">
    <property type="entry name" value="HDc"/>
    <property type="match status" value="1"/>
</dbReference>
<dbReference type="SUPFAM" id="SSF81593">
    <property type="entry name" value="Nucleotidyltransferase substrate binding subunit/domain"/>
    <property type="match status" value="1"/>
</dbReference>
<reference evidence="10 11" key="1">
    <citation type="submission" date="2017-04" db="EMBL/GenBank/DDBJ databases">
        <authorList>
            <person name="Afonso C.L."/>
            <person name="Miller P.J."/>
            <person name="Scott M.A."/>
            <person name="Spackman E."/>
            <person name="Goraichik I."/>
            <person name="Dimitrov K.M."/>
            <person name="Suarez D.L."/>
            <person name="Swayne D.E."/>
        </authorList>
    </citation>
    <scope>NUCLEOTIDE SEQUENCE [LARGE SCALE GENOMIC DNA]</scope>
    <source>
        <strain evidence="10 11">CGMCC 1.10972</strain>
    </source>
</reference>
<dbReference type="Gene3D" id="1.10.3090.10">
    <property type="entry name" value="cca-adding enzyme, domain 2"/>
    <property type="match status" value="1"/>
</dbReference>
<comment type="cofactor">
    <cofactor evidence="7">
        <name>Mg(2+)</name>
        <dbReference type="ChEBI" id="CHEBI:18420"/>
    </cofactor>
</comment>
<keyword evidence="3" id="KW-0677">Repeat</keyword>
<proteinExistence type="inferred from homology"/>
<dbReference type="InterPro" id="IPR045865">
    <property type="entry name" value="ACT-like_dom_sf"/>
</dbReference>
<feature type="domain" description="HD" evidence="9">
    <location>
        <begin position="521"/>
        <end position="637"/>
    </location>
</feature>
<name>A0A1W2EW30_9HYPH</name>
<keyword evidence="2 7" id="KW-0548">Nucleotidyltransferase</keyword>
<dbReference type="CDD" id="cd04900">
    <property type="entry name" value="ACT_UUR-like_1"/>
    <property type="match status" value="1"/>
</dbReference>
<dbReference type="InterPro" id="IPR002934">
    <property type="entry name" value="Polymerase_NTP_transf_dom"/>
</dbReference>
<sequence length="964" mass="108318">MKQRALNLATEAAEENRGQKTTKSTSHFEAGDLLKGVIDPSQIAAELKALAATSASGDCADIRPQVLSLLKSAVSDGRERIREMFFANGAGVLCANRLAKLQDVIIEAIHDFALAEVFKASNLSSGEQMAILAVGGYGRGTLAPGSDIDLLFLLPYKQTALGEQVAEYLLYLLWDMGFKVGHASRSIDECVKLAREDFTIRTSILERWLIAGSRKLSDELDARFEAEVVAGSSNEFIAAKLAERDARHAKAGNTRYLVEPNVKEGKGGLRDLHTLFWIAKYHYRADTVDELVKAGVLSRREQRLFAKAEDFLWAVRCHMHFEAGKAEERLSFDLQPVIAERLGYNTHPGLRGVERFMKHYFLITKDVGDLTRILCAALEEEQAKEAPGLRGFVRSLRNRAKSIPGTIDFHIDNNRINVSNKDVFKTDPVNLIRIFRLAAINDLEYHPDALKLIRRSLRLIDTDLCENAEANSLFLDVLTDRKAPEMHLRRMNEAGVLGRFVPEFGKIVAMMQFNMYHHYTVDEHLLRSIDELSAIEQGERETVLPLSSEIVTTLRDRRVLYVALFLHDIAKGRPEDHSTAGARIARRLCPRFGLDERETELVAWLVEDHLIMSDTAQRRDLSDRKTILDFSERVRTLERLKLLTVLTVCDIRAVGPGVWNGWKGQLLRTLYLETEPTLSGGFTQTSREERLVRARARLEDRLADWSEAEREAYIDLHYPNYLLTVSVEEQVRHAAFITKAREKDEPLSTQVSTDPFRQVTEIMVLAPDHPRLLSMIAGACAGTGANIVDAQIFTMADGRALDVMLVSREFENDEDELRRADRICDNIRKLLTGRTMTANLIAQRRPPRGVALFEIKPRITVDNSLSNRVTVIEVQGLDRTGLLSDITGALSDLNLDIRSAHIATYGEKIVDAFYVTDLIGMKITSEARIARIEARLKRVFDNPEGEVSSPAVLPSESAFGIPRR</sequence>
<comment type="activity regulation">
    <text evidence="7">Uridylyltransferase (UTase) activity is inhibited by glutamine, while glutamine activates uridylyl-removing (UR) activity.</text>
</comment>
<dbReference type="Gene3D" id="3.30.460.10">
    <property type="entry name" value="Beta Polymerase, domain 2"/>
    <property type="match status" value="1"/>
</dbReference>
<keyword evidence="5 7" id="KW-0460">Magnesium</keyword>
<evidence type="ECO:0000259" key="8">
    <source>
        <dbReference type="PROSITE" id="PS51671"/>
    </source>
</evidence>
<dbReference type="OrthoDB" id="9758038at2"/>
<dbReference type="AlphaFoldDB" id="A0A1W2EW30"/>
<evidence type="ECO:0000313" key="10">
    <source>
        <dbReference type="EMBL" id="SMD13893.1"/>
    </source>
</evidence>
<dbReference type="EC" id="3.1.4.-" evidence="7"/>
<feature type="domain" description="ACT" evidence="8">
    <location>
        <begin position="761"/>
        <end position="843"/>
    </location>
</feature>
<comment type="function">
    <text evidence="7">Modifies, by uridylylation and deuridylylation, the PII regulatory proteins (GlnB and homologs), in response to the nitrogen status of the cell that GlnD senses through the glutamine level. Under low glutamine levels, catalyzes the conversion of the PII proteins and UTP to PII-UMP and PPi, while under higher glutamine levels, GlnD hydrolyzes PII-UMP to PII and UMP (deuridylylation). Thus, controls uridylylation state and activity of the PII proteins, and plays an important role in the regulation of nitrogen metabolism.</text>
</comment>
<keyword evidence="11" id="KW-1185">Reference proteome</keyword>
<evidence type="ECO:0000313" key="11">
    <source>
        <dbReference type="Proteomes" id="UP000192656"/>
    </source>
</evidence>
<evidence type="ECO:0000256" key="1">
    <source>
        <dbReference type="ARBA" id="ARBA00022679"/>
    </source>
</evidence>
<evidence type="ECO:0000256" key="3">
    <source>
        <dbReference type="ARBA" id="ARBA00022737"/>
    </source>
</evidence>
<dbReference type="PANTHER" id="PTHR47320:SF1">
    <property type="entry name" value="BIFUNCTIONAL URIDYLYLTRANSFERASE_URIDYLYL-REMOVING ENZYME"/>
    <property type="match status" value="1"/>
</dbReference>
<evidence type="ECO:0000256" key="6">
    <source>
        <dbReference type="ARBA" id="ARBA00023268"/>
    </source>
</evidence>
<evidence type="ECO:0000256" key="5">
    <source>
        <dbReference type="ARBA" id="ARBA00022842"/>
    </source>
</evidence>
<keyword evidence="4 7" id="KW-0378">Hydrolase</keyword>
<dbReference type="GO" id="GO:0008773">
    <property type="term" value="F:[protein-PII] uridylyltransferase activity"/>
    <property type="evidence" value="ECO:0007669"/>
    <property type="project" value="UniProtKB-UniRule"/>
</dbReference>
<dbReference type="EMBL" id="FWXR01000039">
    <property type="protein sequence ID" value="SMD13893.1"/>
    <property type="molecule type" value="Genomic_DNA"/>
</dbReference>
<dbReference type="Pfam" id="PF01842">
    <property type="entry name" value="ACT"/>
    <property type="match status" value="1"/>
</dbReference>
<dbReference type="Gene3D" id="3.30.70.260">
    <property type="match status" value="1"/>
</dbReference>
<dbReference type="NCBIfam" id="TIGR01693">
    <property type="entry name" value="UTase_glnD"/>
    <property type="match status" value="1"/>
</dbReference>
<dbReference type="InterPro" id="IPR043519">
    <property type="entry name" value="NT_sf"/>
</dbReference>
<feature type="domain" description="ACT" evidence="8">
    <location>
        <begin position="871"/>
        <end position="955"/>
    </location>
</feature>
<gene>
    <name evidence="7" type="primary">glnD</name>
    <name evidence="10" type="ORF">SAMN06297251_13913</name>
</gene>
<dbReference type="CDD" id="cd04899">
    <property type="entry name" value="ACT_ACR-UUR-like_2"/>
    <property type="match status" value="1"/>
</dbReference>
<dbReference type="SUPFAM" id="SSF81301">
    <property type="entry name" value="Nucleotidyltransferase"/>
    <property type="match status" value="1"/>
</dbReference>
<comment type="catalytic activity">
    <reaction evidence="7">
        <text>[protein-PII]-L-tyrosine + UTP = [protein-PII]-uridylyl-L-tyrosine + diphosphate</text>
        <dbReference type="Rhea" id="RHEA:13673"/>
        <dbReference type="Rhea" id="RHEA-COMP:12147"/>
        <dbReference type="Rhea" id="RHEA-COMP:12148"/>
        <dbReference type="ChEBI" id="CHEBI:33019"/>
        <dbReference type="ChEBI" id="CHEBI:46398"/>
        <dbReference type="ChEBI" id="CHEBI:46858"/>
        <dbReference type="ChEBI" id="CHEBI:90602"/>
        <dbReference type="EC" id="2.7.7.59"/>
    </reaction>
</comment>
<dbReference type="CDD" id="cd05401">
    <property type="entry name" value="NT_GlnE_GlnD_like"/>
    <property type="match status" value="1"/>
</dbReference>